<evidence type="ECO:0000313" key="3">
    <source>
        <dbReference type="Proteomes" id="UP000631114"/>
    </source>
</evidence>
<dbReference type="AlphaFoldDB" id="A0A835HGI9"/>
<accession>A0A835HGI9</accession>
<dbReference type="Pfam" id="PF08268">
    <property type="entry name" value="FBA_3"/>
    <property type="match status" value="1"/>
</dbReference>
<dbReference type="OrthoDB" id="591557at2759"/>
<dbReference type="Gene3D" id="1.20.1280.50">
    <property type="match status" value="1"/>
</dbReference>
<dbReference type="SUPFAM" id="SSF81383">
    <property type="entry name" value="F-box domain"/>
    <property type="match status" value="1"/>
</dbReference>
<protein>
    <recommendedName>
        <fullName evidence="1">F-box domain-containing protein</fullName>
    </recommendedName>
</protein>
<dbReference type="InterPro" id="IPR017451">
    <property type="entry name" value="F-box-assoc_interact_dom"/>
</dbReference>
<name>A0A835HGI9_9MAGN</name>
<dbReference type="InterPro" id="IPR036047">
    <property type="entry name" value="F-box-like_dom_sf"/>
</dbReference>
<dbReference type="PROSITE" id="PS50181">
    <property type="entry name" value="FBOX"/>
    <property type="match status" value="1"/>
</dbReference>
<keyword evidence="3" id="KW-1185">Reference proteome</keyword>
<dbReference type="Pfam" id="PF00646">
    <property type="entry name" value="F-box"/>
    <property type="match status" value="1"/>
</dbReference>
<proteinExistence type="predicted"/>
<dbReference type="InterPro" id="IPR001810">
    <property type="entry name" value="F-box_dom"/>
</dbReference>
<dbReference type="EMBL" id="JADFTS010000006">
    <property type="protein sequence ID" value="KAF9600215.1"/>
    <property type="molecule type" value="Genomic_DNA"/>
</dbReference>
<dbReference type="InterPro" id="IPR013187">
    <property type="entry name" value="F-box-assoc_dom_typ3"/>
</dbReference>
<organism evidence="2 3">
    <name type="scientific">Coptis chinensis</name>
    <dbReference type="NCBI Taxonomy" id="261450"/>
    <lineage>
        <taxon>Eukaryota</taxon>
        <taxon>Viridiplantae</taxon>
        <taxon>Streptophyta</taxon>
        <taxon>Embryophyta</taxon>
        <taxon>Tracheophyta</taxon>
        <taxon>Spermatophyta</taxon>
        <taxon>Magnoliopsida</taxon>
        <taxon>Ranunculales</taxon>
        <taxon>Ranunculaceae</taxon>
        <taxon>Coptidoideae</taxon>
        <taxon>Coptis</taxon>
    </lineage>
</organism>
<dbReference type="NCBIfam" id="TIGR01640">
    <property type="entry name" value="F_box_assoc_1"/>
    <property type="match status" value="1"/>
</dbReference>
<dbReference type="CDD" id="cd22157">
    <property type="entry name" value="F-box_AtFBW1-like"/>
    <property type="match status" value="1"/>
</dbReference>
<comment type="caution">
    <text evidence="2">The sequence shown here is derived from an EMBL/GenBank/DDBJ whole genome shotgun (WGS) entry which is preliminary data.</text>
</comment>
<dbReference type="PANTHER" id="PTHR31672">
    <property type="entry name" value="BNACNNG10540D PROTEIN"/>
    <property type="match status" value="1"/>
</dbReference>
<reference evidence="2 3" key="1">
    <citation type="submission" date="2020-10" db="EMBL/GenBank/DDBJ databases">
        <title>The Coptis chinensis genome and diversification of protoberbering-type alkaloids.</title>
        <authorList>
            <person name="Wang B."/>
            <person name="Shu S."/>
            <person name="Song C."/>
            <person name="Liu Y."/>
        </authorList>
    </citation>
    <scope>NUCLEOTIDE SEQUENCE [LARGE SCALE GENOMIC DNA]</scope>
    <source>
        <strain evidence="2">HL-2020</strain>
        <tissue evidence="2">Leaf</tissue>
    </source>
</reference>
<evidence type="ECO:0000259" key="1">
    <source>
        <dbReference type="PROSITE" id="PS50181"/>
    </source>
</evidence>
<sequence>MSIPHELVIEILSRLPVKSLFRFKCVSKSWSKLVTTDQHFVELHLNQSTKSNNINIVASDPKEKYIEEVYSGDSMNFDNAIQLKLPFSFPFCTKLELVGSCNGILCFMKYFFSSEDMYLWNPTTGDLRIIPNIPTGYSVCVFGFGFHKATKEYKLVSINLDLRFIRVYTLGIGSWRTLDKISYNIIPATSSNVLVSGALRWISRGDHDRYLIVSFDLRDEVIHEISLPNNIYQCDFANAFAELGGLLCLLSCPLNDRVDVWVMKEYGMVNSWTQQFTIKGSTGCGSLKHMRPLGSGKNGDFLLCMNGREVVLCGSVTQTET</sequence>
<dbReference type="PANTHER" id="PTHR31672:SF13">
    <property type="entry name" value="F-BOX PROTEIN CPR30-LIKE"/>
    <property type="match status" value="1"/>
</dbReference>
<feature type="domain" description="F-box" evidence="1">
    <location>
        <begin position="1"/>
        <end position="43"/>
    </location>
</feature>
<dbReference type="Proteomes" id="UP000631114">
    <property type="component" value="Unassembled WGS sequence"/>
</dbReference>
<dbReference type="InterPro" id="IPR050796">
    <property type="entry name" value="SCF_F-box_component"/>
</dbReference>
<gene>
    <name evidence="2" type="ORF">IFM89_005039</name>
</gene>
<evidence type="ECO:0000313" key="2">
    <source>
        <dbReference type="EMBL" id="KAF9600215.1"/>
    </source>
</evidence>
<dbReference type="SMART" id="SM00256">
    <property type="entry name" value="FBOX"/>
    <property type="match status" value="1"/>
</dbReference>